<evidence type="ECO:0000313" key="7">
    <source>
        <dbReference type="EMBL" id="GAI74405.1"/>
    </source>
</evidence>
<keyword evidence="5" id="KW-0274">FAD</keyword>
<keyword evidence="6" id="KW-0560">Oxidoreductase</keyword>
<dbReference type="GO" id="GO:0005829">
    <property type="term" value="C:cytosol"/>
    <property type="evidence" value="ECO:0007669"/>
    <property type="project" value="TreeGrafter"/>
</dbReference>
<gene>
    <name evidence="7" type="ORF">S12H4_20291</name>
</gene>
<dbReference type="InterPro" id="IPR003171">
    <property type="entry name" value="Mehydrof_redctse-like"/>
</dbReference>
<sequence>IGVTLRIIPGIIPITNYQQLLRFCKTCGATIPQRVHEIFKPLDGDTEATYKAGVQFTVEQCNELLEGGAPGLHFYTLNKVDPTREILNKIKR</sequence>
<comment type="caution">
    <text evidence="7">The sequence shown here is derived from an EMBL/GenBank/DDBJ whole genome shotgun (WGS) entry which is preliminary data.</text>
</comment>
<organism evidence="7">
    <name type="scientific">marine sediment metagenome</name>
    <dbReference type="NCBI Taxonomy" id="412755"/>
    <lineage>
        <taxon>unclassified sequences</taxon>
        <taxon>metagenomes</taxon>
        <taxon>ecological metagenomes</taxon>
    </lineage>
</organism>
<dbReference type="EMBL" id="BARW01010264">
    <property type="protein sequence ID" value="GAI74405.1"/>
    <property type="molecule type" value="Genomic_DNA"/>
</dbReference>
<evidence type="ECO:0000256" key="3">
    <source>
        <dbReference type="ARBA" id="ARBA00006743"/>
    </source>
</evidence>
<dbReference type="GO" id="GO:0035999">
    <property type="term" value="P:tetrahydrofolate interconversion"/>
    <property type="evidence" value="ECO:0007669"/>
    <property type="project" value="UniProtKB-UniPathway"/>
</dbReference>
<accession>X1SG52</accession>
<name>X1SG52_9ZZZZ</name>
<dbReference type="GO" id="GO:0071949">
    <property type="term" value="F:FAD binding"/>
    <property type="evidence" value="ECO:0007669"/>
    <property type="project" value="TreeGrafter"/>
</dbReference>
<dbReference type="GO" id="GO:0004489">
    <property type="term" value="F:methylenetetrahydrofolate reductase [NAD(P)H] activity"/>
    <property type="evidence" value="ECO:0007669"/>
    <property type="project" value="InterPro"/>
</dbReference>
<comment type="cofactor">
    <cofactor evidence="1">
        <name>FAD</name>
        <dbReference type="ChEBI" id="CHEBI:57692"/>
    </cofactor>
</comment>
<keyword evidence="4" id="KW-0285">Flavoprotein</keyword>
<dbReference type="GO" id="GO:0009086">
    <property type="term" value="P:methionine biosynthetic process"/>
    <property type="evidence" value="ECO:0007669"/>
    <property type="project" value="TreeGrafter"/>
</dbReference>
<dbReference type="InterPro" id="IPR029041">
    <property type="entry name" value="FAD-linked_oxidoreductase-like"/>
</dbReference>
<dbReference type="AlphaFoldDB" id="X1SG52"/>
<dbReference type="Gene3D" id="3.20.20.220">
    <property type="match status" value="1"/>
</dbReference>
<dbReference type="UniPathway" id="UPA00193"/>
<comment type="similarity">
    <text evidence="3">Belongs to the methylenetetrahydrofolate reductase family.</text>
</comment>
<comment type="pathway">
    <text evidence="2">One-carbon metabolism; tetrahydrofolate interconversion.</text>
</comment>
<evidence type="ECO:0000256" key="5">
    <source>
        <dbReference type="ARBA" id="ARBA00022827"/>
    </source>
</evidence>
<dbReference type="SUPFAM" id="SSF51730">
    <property type="entry name" value="FAD-linked oxidoreductase"/>
    <property type="match status" value="1"/>
</dbReference>
<reference evidence="7" key="1">
    <citation type="journal article" date="2014" name="Front. Microbiol.">
        <title>High frequency of phylogenetically diverse reductive dehalogenase-homologous genes in deep subseafloor sedimentary metagenomes.</title>
        <authorList>
            <person name="Kawai M."/>
            <person name="Futagami T."/>
            <person name="Toyoda A."/>
            <person name="Takaki Y."/>
            <person name="Nishi S."/>
            <person name="Hori S."/>
            <person name="Arai W."/>
            <person name="Tsubouchi T."/>
            <person name="Morono Y."/>
            <person name="Uchiyama I."/>
            <person name="Ito T."/>
            <person name="Fujiyama A."/>
            <person name="Inagaki F."/>
            <person name="Takami H."/>
        </authorList>
    </citation>
    <scope>NUCLEOTIDE SEQUENCE</scope>
    <source>
        <strain evidence="7">Expedition CK06-06</strain>
    </source>
</reference>
<evidence type="ECO:0000256" key="6">
    <source>
        <dbReference type="ARBA" id="ARBA00023002"/>
    </source>
</evidence>
<evidence type="ECO:0000256" key="4">
    <source>
        <dbReference type="ARBA" id="ARBA00022630"/>
    </source>
</evidence>
<dbReference type="Pfam" id="PF02219">
    <property type="entry name" value="MTHFR"/>
    <property type="match status" value="1"/>
</dbReference>
<dbReference type="PANTHER" id="PTHR45754:SF3">
    <property type="entry name" value="METHYLENETETRAHYDROFOLATE REDUCTASE (NADPH)"/>
    <property type="match status" value="1"/>
</dbReference>
<dbReference type="PANTHER" id="PTHR45754">
    <property type="entry name" value="METHYLENETETRAHYDROFOLATE REDUCTASE"/>
    <property type="match status" value="1"/>
</dbReference>
<feature type="non-terminal residue" evidence="7">
    <location>
        <position position="1"/>
    </location>
</feature>
<protein>
    <submittedName>
        <fullName evidence="7">Uncharacterized protein</fullName>
    </submittedName>
</protein>
<evidence type="ECO:0000256" key="1">
    <source>
        <dbReference type="ARBA" id="ARBA00001974"/>
    </source>
</evidence>
<evidence type="ECO:0000256" key="2">
    <source>
        <dbReference type="ARBA" id="ARBA00004777"/>
    </source>
</evidence>
<proteinExistence type="inferred from homology"/>